<keyword evidence="1" id="KW-0456">Lyase</keyword>
<dbReference type="OrthoDB" id="9790536at2"/>
<dbReference type="PIRSF" id="PIRSF007313">
    <property type="entry name" value="PhnI"/>
    <property type="match status" value="1"/>
</dbReference>
<dbReference type="InterPro" id="IPR008773">
    <property type="entry name" value="PhnI"/>
</dbReference>
<dbReference type="Proteomes" id="UP000188246">
    <property type="component" value="Chromosome"/>
</dbReference>
<reference evidence="1 2" key="1">
    <citation type="journal article" date="2010" name="Int. J. Syst. Evol. Microbiol.">
        <title>Vagococcus penaei sp. nov., isolated from spoilage microbiota of cooked shrimp (Penaeus vannamei).</title>
        <authorList>
            <person name="Jaffres E."/>
            <person name="Prevost H."/>
            <person name="Rossero A."/>
            <person name="Joffraud J.J."/>
            <person name="Dousset X."/>
        </authorList>
    </citation>
    <scope>NUCLEOTIDE SEQUENCE [LARGE SCALE GENOMIC DNA]</scope>
    <source>
        <strain evidence="1 2">CD276</strain>
    </source>
</reference>
<name>A0A1Q2D7A3_9ENTE</name>
<organism evidence="1 2">
    <name type="scientific">Vagococcus penaei</name>
    <dbReference type="NCBI Taxonomy" id="633807"/>
    <lineage>
        <taxon>Bacteria</taxon>
        <taxon>Bacillati</taxon>
        <taxon>Bacillota</taxon>
        <taxon>Bacilli</taxon>
        <taxon>Lactobacillales</taxon>
        <taxon>Enterococcaceae</taxon>
        <taxon>Vagococcus</taxon>
    </lineage>
</organism>
<dbReference type="STRING" id="633807.BW732_08180"/>
<accession>A0A1Q2D7A3</accession>
<sequence length="358" mass="40010">MAYVAVKGGQKAIEASLKLLAYQKISEGDLVTIESIKANMKLLVDQVMSEASLYSPDLAARSLWQAEGSVEEAVFLLRAYRSTLERIGYTERVETNQDMLVKRRISAAFKDIPGGQILGASYDYMHRLIDFSTPENYAEQVATLLKEFQAFVPETTLTDLPKYPKVADYLREVGLLQPVLQNNTPPVDVTKKLIEFPTQRSERLQTLTRGMSQALMMLAYAVIRGFGPTHPTVGELRVGDVSLYVDDQYIGTIEATEVEMFMPVTVKNDGVEEMEIEIGYGFVFGRNETKAISMGILDHSLETKDATHPAGDEEFVLYHVDSIESTGFLSHLKLPHYVTFQSKLDSIRKTGGHVSHEL</sequence>
<keyword evidence="2" id="KW-1185">Reference proteome</keyword>
<dbReference type="Pfam" id="PF05861">
    <property type="entry name" value="PhnI"/>
    <property type="match status" value="1"/>
</dbReference>
<dbReference type="RefSeq" id="WP_077276277.1">
    <property type="nucleotide sequence ID" value="NZ_CP019609.1"/>
</dbReference>
<evidence type="ECO:0000313" key="1">
    <source>
        <dbReference type="EMBL" id="AQP54200.1"/>
    </source>
</evidence>
<dbReference type="AlphaFoldDB" id="A0A1Q2D7A3"/>
<dbReference type="GO" id="GO:0016829">
    <property type="term" value="F:lyase activity"/>
    <property type="evidence" value="ECO:0007669"/>
    <property type="project" value="UniProtKB-KW"/>
</dbReference>
<dbReference type="GO" id="GO:0019634">
    <property type="term" value="P:organic phosphonate metabolic process"/>
    <property type="evidence" value="ECO:0007669"/>
    <property type="project" value="InterPro"/>
</dbReference>
<dbReference type="EMBL" id="CP019609">
    <property type="protein sequence ID" value="AQP54200.1"/>
    <property type="molecule type" value="Genomic_DNA"/>
</dbReference>
<gene>
    <name evidence="1" type="ORF">BW732_08180</name>
</gene>
<protein>
    <submittedName>
        <fullName evidence="1">Carbon-phosphorus lyase</fullName>
    </submittedName>
</protein>
<dbReference type="KEGG" id="vpi:BW732_08180"/>
<evidence type="ECO:0000313" key="2">
    <source>
        <dbReference type="Proteomes" id="UP000188246"/>
    </source>
</evidence>
<proteinExistence type="predicted"/>